<feature type="transmembrane region" description="Helical" evidence="1">
    <location>
        <begin position="29"/>
        <end position="47"/>
    </location>
</feature>
<gene>
    <name evidence="2" type="ORF">LCGC14_1630880</name>
</gene>
<keyword evidence="1" id="KW-0812">Transmembrane</keyword>
<proteinExistence type="predicted"/>
<evidence type="ECO:0000256" key="1">
    <source>
        <dbReference type="SAM" id="Phobius"/>
    </source>
</evidence>
<protein>
    <submittedName>
        <fullName evidence="2">Uncharacterized protein</fullName>
    </submittedName>
</protein>
<dbReference type="EMBL" id="LAZR01013456">
    <property type="protein sequence ID" value="KKM21890.1"/>
    <property type="molecule type" value="Genomic_DNA"/>
</dbReference>
<keyword evidence="1" id="KW-0472">Membrane</keyword>
<keyword evidence="1" id="KW-1133">Transmembrane helix</keyword>
<comment type="caution">
    <text evidence="2">The sequence shown here is derived from an EMBL/GenBank/DDBJ whole genome shotgun (WGS) entry which is preliminary data.</text>
</comment>
<organism evidence="2">
    <name type="scientific">marine sediment metagenome</name>
    <dbReference type="NCBI Taxonomy" id="412755"/>
    <lineage>
        <taxon>unclassified sequences</taxon>
        <taxon>metagenomes</taxon>
        <taxon>ecological metagenomes</taxon>
    </lineage>
</organism>
<accession>A0A0F9L2B6</accession>
<sequence>MNDHDLLMRIDERVCSLTKHFSNHIRHHWMLTIPLIMIVVGLVIALLRK</sequence>
<dbReference type="AlphaFoldDB" id="A0A0F9L2B6"/>
<evidence type="ECO:0000313" key="2">
    <source>
        <dbReference type="EMBL" id="KKM21890.1"/>
    </source>
</evidence>
<reference evidence="2" key="1">
    <citation type="journal article" date="2015" name="Nature">
        <title>Complex archaea that bridge the gap between prokaryotes and eukaryotes.</title>
        <authorList>
            <person name="Spang A."/>
            <person name="Saw J.H."/>
            <person name="Jorgensen S.L."/>
            <person name="Zaremba-Niedzwiedzka K."/>
            <person name="Martijn J."/>
            <person name="Lind A.E."/>
            <person name="van Eijk R."/>
            <person name="Schleper C."/>
            <person name="Guy L."/>
            <person name="Ettema T.J."/>
        </authorList>
    </citation>
    <scope>NUCLEOTIDE SEQUENCE</scope>
</reference>
<name>A0A0F9L2B6_9ZZZZ</name>